<dbReference type="InterPro" id="IPR005625">
    <property type="entry name" value="PepSY-ass_TM"/>
</dbReference>
<name>A0A975KBD9_9SPHN</name>
<dbReference type="Pfam" id="PF03929">
    <property type="entry name" value="PepSY_TM"/>
    <property type="match status" value="1"/>
</dbReference>
<gene>
    <name evidence="2" type="ORF">KFK14_10715</name>
</gene>
<sequence length="190" mass="21011">MNALRKYHRWIGLVASIILIIIALTGLGLHIDQTVAMGELGRGPKLPPKPVRQPAELPDPTAAGTFITEGLQRIKLQQSGRHVLEVHVNYGGSETKGFAVLADLSAKEVTPKRIDLATGAQLPGPPELGGRWHLILQEIHAGRQFGWLGTIISILSGVSLLFLSGTGLWLYIEMYRKRLKANRRNLFWDR</sequence>
<keyword evidence="1" id="KW-0812">Transmembrane</keyword>
<feature type="transmembrane region" description="Helical" evidence="1">
    <location>
        <begin position="145"/>
        <end position="172"/>
    </location>
</feature>
<organism evidence="2 3">
    <name type="scientific">Sphingobium phenoxybenzoativorans</name>
    <dbReference type="NCBI Taxonomy" id="1592790"/>
    <lineage>
        <taxon>Bacteria</taxon>
        <taxon>Pseudomonadati</taxon>
        <taxon>Pseudomonadota</taxon>
        <taxon>Alphaproteobacteria</taxon>
        <taxon>Sphingomonadales</taxon>
        <taxon>Sphingomonadaceae</taxon>
        <taxon>Sphingobium</taxon>
    </lineage>
</organism>
<keyword evidence="3" id="KW-1185">Reference proteome</keyword>
<dbReference type="EMBL" id="CP073910">
    <property type="protein sequence ID" value="QUT07804.1"/>
    <property type="molecule type" value="Genomic_DNA"/>
</dbReference>
<protein>
    <submittedName>
        <fullName evidence="2">PepSY domain-containing protein</fullName>
    </submittedName>
</protein>
<dbReference type="PANTHER" id="PTHR34219:SF3">
    <property type="entry name" value="BLL7967 PROTEIN"/>
    <property type="match status" value="1"/>
</dbReference>
<feature type="transmembrane region" description="Helical" evidence="1">
    <location>
        <begin position="12"/>
        <end position="31"/>
    </location>
</feature>
<dbReference type="PANTHER" id="PTHR34219">
    <property type="entry name" value="IRON-REGULATED INNER MEMBRANE PROTEIN-RELATED"/>
    <property type="match status" value="1"/>
</dbReference>
<proteinExistence type="predicted"/>
<evidence type="ECO:0000313" key="2">
    <source>
        <dbReference type="EMBL" id="QUT07804.1"/>
    </source>
</evidence>
<dbReference type="AlphaFoldDB" id="A0A975KBD9"/>
<accession>A0A975KBD9</accession>
<evidence type="ECO:0000256" key="1">
    <source>
        <dbReference type="SAM" id="Phobius"/>
    </source>
</evidence>
<reference evidence="2" key="1">
    <citation type="submission" date="2021-04" db="EMBL/GenBank/DDBJ databases">
        <title>Isolation of p-tert-butylphenol degrading bacteria Sphingobium phenoxybenzoativorans Tas13 from active sludge.</title>
        <authorList>
            <person name="Li Y."/>
        </authorList>
    </citation>
    <scope>NUCLEOTIDE SEQUENCE</scope>
    <source>
        <strain evidence="2">Tas13</strain>
    </source>
</reference>
<evidence type="ECO:0000313" key="3">
    <source>
        <dbReference type="Proteomes" id="UP000681425"/>
    </source>
</evidence>
<dbReference type="RefSeq" id="WP_212610775.1">
    <property type="nucleotide sequence ID" value="NZ_CP073910.1"/>
</dbReference>
<keyword evidence="1" id="KW-1133">Transmembrane helix</keyword>
<dbReference type="Proteomes" id="UP000681425">
    <property type="component" value="Chromosome"/>
</dbReference>
<dbReference type="KEGG" id="spph:KFK14_10715"/>
<keyword evidence="1" id="KW-0472">Membrane</keyword>